<keyword evidence="2" id="KW-0489">Methyltransferase</keyword>
<dbReference type="STRING" id="216938.SHELI_v1c06570"/>
<dbReference type="GO" id="GO:0008168">
    <property type="term" value="F:methyltransferase activity"/>
    <property type="evidence" value="ECO:0007669"/>
    <property type="project" value="UniProtKB-KW"/>
</dbReference>
<accession>A0A1B3SKZ1</accession>
<dbReference type="RefSeq" id="WP_069116679.1">
    <property type="nucleotide sequence ID" value="NZ_CP017015.1"/>
</dbReference>
<sequence>MENKYLKYSSLFYNDTKPPGTSVDGDLEFYKNLLLPIEGKILEAGVGNGRLLIPFLKYKMDIEGIDKSDEMIDLCNENLNINNLSAKIIKQDLCDYIKQDYYEFIIMPNASFCLIESYEKAIKVLKNFYCNLIKDGKLAIDLIWPNDFHKGYKHEMIHNLKNKKLKVINYSKEIDWLYQFTINEIDYFYEDKHVENQKIKISWYGVNEFKNMLKSIGFVDIEVVINYNFKSLINIKTITFIAKK</sequence>
<dbReference type="PATRIC" id="fig|216938.3.peg.669"/>
<feature type="domain" description="Methyltransferase" evidence="1">
    <location>
        <begin position="41"/>
        <end position="128"/>
    </location>
</feature>
<keyword evidence="2" id="KW-0808">Transferase</keyword>
<dbReference type="AlphaFoldDB" id="A0A1B3SKZ1"/>
<organism evidence="2 3">
    <name type="scientific">Spiroplasma helicoides</name>
    <dbReference type="NCBI Taxonomy" id="216938"/>
    <lineage>
        <taxon>Bacteria</taxon>
        <taxon>Bacillati</taxon>
        <taxon>Mycoplasmatota</taxon>
        <taxon>Mollicutes</taxon>
        <taxon>Entomoplasmatales</taxon>
        <taxon>Spiroplasmataceae</taxon>
        <taxon>Spiroplasma</taxon>
    </lineage>
</organism>
<proteinExistence type="predicted"/>
<evidence type="ECO:0000313" key="2">
    <source>
        <dbReference type="EMBL" id="AOG60608.1"/>
    </source>
</evidence>
<dbReference type="InterPro" id="IPR041698">
    <property type="entry name" value="Methyltransf_25"/>
</dbReference>
<dbReference type="EMBL" id="CP017015">
    <property type="protein sequence ID" value="AOG60608.1"/>
    <property type="molecule type" value="Genomic_DNA"/>
</dbReference>
<dbReference type="InterPro" id="IPR029063">
    <property type="entry name" value="SAM-dependent_MTases_sf"/>
</dbReference>
<keyword evidence="3" id="KW-1185">Reference proteome</keyword>
<name>A0A1B3SKZ1_9MOLU</name>
<dbReference type="KEGG" id="shj:SHELI_v1c06570"/>
<evidence type="ECO:0000313" key="3">
    <source>
        <dbReference type="Proteomes" id="UP000094378"/>
    </source>
</evidence>
<dbReference type="Gene3D" id="3.40.50.150">
    <property type="entry name" value="Vaccinia Virus protein VP39"/>
    <property type="match status" value="1"/>
</dbReference>
<dbReference type="CDD" id="cd02440">
    <property type="entry name" value="AdoMet_MTases"/>
    <property type="match status" value="1"/>
</dbReference>
<dbReference type="SUPFAM" id="SSF53335">
    <property type="entry name" value="S-adenosyl-L-methionine-dependent methyltransferases"/>
    <property type="match status" value="1"/>
</dbReference>
<dbReference type="GO" id="GO:0032259">
    <property type="term" value="P:methylation"/>
    <property type="evidence" value="ECO:0007669"/>
    <property type="project" value="UniProtKB-KW"/>
</dbReference>
<dbReference type="Proteomes" id="UP000094378">
    <property type="component" value="Chromosome"/>
</dbReference>
<protein>
    <submittedName>
        <fullName evidence="2">Methyltransferase</fullName>
    </submittedName>
</protein>
<dbReference type="Gene3D" id="2.20.25.110">
    <property type="entry name" value="S-adenosyl-L-methionine-dependent methyltransferases"/>
    <property type="match status" value="1"/>
</dbReference>
<evidence type="ECO:0000259" key="1">
    <source>
        <dbReference type="Pfam" id="PF13649"/>
    </source>
</evidence>
<dbReference type="Pfam" id="PF13649">
    <property type="entry name" value="Methyltransf_25"/>
    <property type="match status" value="1"/>
</dbReference>
<reference evidence="2 3" key="1">
    <citation type="submission" date="2016-08" db="EMBL/GenBank/DDBJ databases">
        <title>Complete genome sequence of Spiroplasma helicoides TABS-2 (DSM 22551).</title>
        <authorList>
            <person name="Shen W.-Y."/>
            <person name="Lo W.-S."/>
            <person name="Lai Y.-C."/>
            <person name="Kuo C.-H."/>
        </authorList>
    </citation>
    <scope>NUCLEOTIDE SEQUENCE [LARGE SCALE GENOMIC DNA]</scope>
    <source>
        <strain evidence="2 3">TABS-2</strain>
    </source>
</reference>
<gene>
    <name evidence="2" type="ORF">SHELI_v1c06570</name>
</gene>
<dbReference type="OrthoDB" id="9804312at2"/>